<accession>A0A0L7LWA6</accession>
<keyword evidence="2" id="KW-1185">Reference proteome</keyword>
<dbReference type="STRING" id="104452.A0A0L7LWA6"/>
<dbReference type="PANTHER" id="PTHR21521">
    <property type="entry name" value="AMUN, ISOFORM A"/>
    <property type="match status" value="1"/>
</dbReference>
<name>A0A0L7LWA6_OPEBR</name>
<evidence type="ECO:0000313" key="1">
    <source>
        <dbReference type="EMBL" id="KOB79441.1"/>
    </source>
</evidence>
<proteinExistence type="predicted"/>
<reference evidence="1 2" key="1">
    <citation type="journal article" date="2015" name="Genome Biol. Evol.">
        <title>The genome of winter moth (Operophtera brumata) provides a genomic perspective on sexual dimorphism and phenology.</title>
        <authorList>
            <person name="Derks M.F."/>
            <person name="Smit S."/>
            <person name="Salis L."/>
            <person name="Schijlen E."/>
            <person name="Bossers A."/>
            <person name="Mateman C."/>
            <person name="Pijl A.S."/>
            <person name="de Ridder D."/>
            <person name="Groenen M.A."/>
            <person name="Visser M.E."/>
            <person name="Megens H.J."/>
        </authorList>
    </citation>
    <scope>NUCLEOTIDE SEQUENCE [LARGE SCALE GENOMIC DNA]</scope>
    <source>
        <strain evidence="1">WM2013NL</strain>
        <tissue evidence="1">Head and thorax</tissue>
    </source>
</reference>
<dbReference type="PANTHER" id="PTHR21521:SF0">
    <property type="entry name" value="AMUN, ISOFORM A"/>
    <property type="match status" value="1"/>
</dbReference>
<protein>
    <submittedName>
        <fullName evidence="1">Uncharacterized protein</fullName>
    </submittedName>
</protein>
<feature type="non-terminal residue" evidence="1">
    <location>
        <position position="230"/>
    </location>
</feature>
<dbReference type="Proteomes" id="UP000037510">
    <property type="component" value="Unassembled WGS sequence"/>
</dbReference>
<comment type="caution">
    <text evidence="1">The sequence shown here is derived from an EMBL/GenBank/DDBJ whole genome shotgun (WGS) entry which is preliminary data.</text>
</comment>
<evidence type="ECO:0000313" key="2">
    <source>
        <dbReference type="Proteomes" id="UP000037510"/>
    </source>
</evidence>
<dbReference type="EMBL" id="JTDY01000012">
    <property type="protein sequence ID" value="KOB79441.1"/>
    <property type="molecule type" value="Genomic_DNA"/>
</dbReference>
<dbReference type="AlphaFoldDB" id="A0A0L7LWA6"/>
<organism evidence="1 2">
    <name type="scientific">Operophtera brumata</name>
    <name type="common">Winter moth</name>
    <name type="synonym">Phalaena brumata</name>
    <dbReference type="NCBI Taxonomy" id="104452"/>
    <lineage>
        <taxon>Eukaryota</taxon>
        <taxon>Metazoa</taxon>
        <taxon>Ecdysozoa</taxon>
        <taxon>Arthropoda</taxon>
        <taxon>Hexapoda</taxon>
        <taxon>Insecta</taxon>
        <taxon>Pterygota</taxon>
        <taxon>Neoptera</taxon>
        <taxon>Endopterygota</taxon>
        <taxon>Lepidoptera</taxon>
        <taxon>Glossata</taxon>
        <taxon>Ditrysia</taxon>
        <taxon>Geometroidea</taxon>
        <taxon>Geometridae</taxon>
        <taxon>Larentiinae</taxon>
        <taxon>Operophtera</taxon>
    </lineage>
</organism>
<gene>
    <name evidence="1" type="ORF">OBRU01_00242</name>
</gene>
<sequence length="230" mass="25553">MAALVGRARQLARCCRRVEFGAIAKLRSVTYFRTFTMATAKDTSTFFLEANADDFDTVFKLYPDAIKLKSEQKIKKPDELLKLDTWGKSYPQLSYLIKVNTPRAVMAETKKAFKKLPNIESAMAALSNLKGVGTATASALLAAASPEIAPFMADECVQAIPEMEGSDFTGKEYLNFINHIKKVCDRLNVNKKWSPHSVELAIWTHNILSDLSPQLLGKEPVPRDVPQING</sequence>